<dbReference type="InterPro" id="IPR016616">
    <property type="entry name" value="Bardet-Biedl_syndrome_2_prot"/>
</dbReference>
<evidence type="ECO:0000256" key="3">
    <source>
        <dbReference type="ARBA" id="ARBA00022490"/>
    </source>
</evidence>
<comment type="caution">
    <text evidence="12">The sequence shown here is derived from an EMBL/GenBank/DDBJ whole genome shotgun (WGS) entry which is preliminary data.</text>
</comment>
<evidence type="ECO:0000256" key="4">
    <source>
        <dbReference type="ARBA" id="ARBA00023069"/>
    </source>
</evidence>
<dbReference type="PANTHER" id="PTHR32465:SF0">
    <property type="entry name" value="BARDET-BIEDL SYNDROME 2 PROTEIN"/>
    <property type="match status" value="1"/>
</dbReference>
<feature type="domain" description="Ciliary BBSome complex subunit 2 middle region" evidence="9">
    <location>
        <begin position="238"/>
        <end position="348"/>
    </location>
</feature>
<dbReference type="Pfam" id="PF14781">
    <property type="entry name" value="BBS2_N"/>
    <property type="match status" value="1"/>
</dbReference>
<gene>
    <name evidence="12" type="ORF">JKF63_02856</name>
</gene>
<evidence type="ECO:0008006" key="14">
    <source>
        <dbReference type="Google" id="ProtNLM"/>
    </source>
</evidence>
<feature type="domain" description="Ciliary BBSome complex subunit 2 N-terminal" evidence="7">
    <location>
        <begin position="60"/>
        <end position="174"/>
    </location>
</feature>
<reference evidence="12 13" key="1">
    <citation type="submission" date="2021-02" db="EMBL/GenBank/DDBJ databases">
        <title>Porcisia hertigi Genome sequencing and assembly.</title>
        <authorList>
            <person name="Almutairi H."/>
            <person name="Gatherer D."/>
        </authorList>
    </citation>
    <scope>NUCLEOTIDE SEQUENCE [LARGE SCALE GENOMIC DNA]</scope>
    <source>
        <strain evidence="12 13">C119</strain>
    </source>
</reference>
<name>A0A836I834_9TRYP</name>
<evidence type="ECO:0000313" key="13">
    <source>
        <dbReference type="Proteomes" id="UP000674318"/>
    </source>
</evidence>
<dbReference type="GO" id="GO:0031514">
    <property type="term" value="C:motile cilium"/>
    <property type="evidence" value="ECO:0007669"/>
    <property type="project" value="TreeGrafter"/>
</dbReference>
<dbReference type="PANTHER" id="PTHR32465">
    <property type="entry name" value="BARDET-BIEDL SYNDROME 2 PROTEIN"/>
    <property type="match status" value="1"/>
</dbReference>
<evidence type="ECO:0000256" key="6">
    <source>
        <dbReference type="ARBA" id="ARBA00023273"/>
    </source>
</evidence>
<dbReference type="Pfam" id="PF23353">
    <property type="entry name" value="BBS2_hp"/>
    <property type="match status" value="1"/>
</dbReference>
<proteinExistence type="predicted"/>
<feature type="domain" description="BBS2 C-terminal helix bundle" evidence="10">
    <location>
        <begin position="807"/>
        <end position="832"/>
    </location>
</feature>
<protein>
    <recommendedName>
        <fullName evidence="14">Bardet-Biedl syndrome 2 protein</fullName>
    </recommendedName>
</protein>
<evidence type="ECO:0000259" key="8">
    <source>
        <dbReference type="Pfam" id="PF14782"/>
    </source>
</evidence>
<dbReference type="InterPro" id="IPR055380">
    <property type="entry name" value="BBS2_hp_dom"/>
</dbReference>
<dbReference type="RefSeq" id="XP_067755324.1">
    <property type="nucleotide sequence ID" value="XM_067898880.1"/>
</dbReference>
<keyword evidence="4" id="KW-0969">Cilium</keyword>
<dbReference type="InterPro" id="IPR055381">
    <property type="entry name" value="BBS2_CtH_dom"/>
</dbReference>
<keyword evidence="3" id="KW-0963">Cytoplasm</keyword>
<dbReference type="GO" id="GO:0034464">
    <property type="term" value="C:BBSome"/>
    <property type="evidence" value="ECO:0007669"/>
    <property type="project" value="InterPro"/>
</dbReference>
<dbReference type="Proteomes" id="UP000674318">
    <property type="component" value="Unassembled WGS sequence"/>
</dbReference>
<evidence type="ECO:0000259" key="9">
    <source>
        <dbReference type="Pfam" id="PF14783"/>
    </source>
</evidence>
<dbReference type="KEGG" id="phet:94288957"/>
<evidence type="ECO:0000259" key="11">
    <source>
        <dbReference type="Pfam" id="PF23353"/>
    </source>
</evidence>
<dbReference type="GeneID" id="94288957"/>
<keyword evidence="13" id="KW-1185">Reference proteome</keyword>
<dbReference type="InterPro" id="IPR029429">
    <property type="entry name" value="BBS2_Mid"/>
</dbReference>
<evidence type="ECO:0000259" key="10">
    <source>
        <dbReference type="Pfam" id="PF23351"/>
    </source>
</evidence>
<keyword evidence="5" id="KW-0206">Cytoskeleton</keyword>
<evidence type="ECO:0000256" key="2">
    <source>
        <dbReference type="ARBA" id="ARBA00004245"/>
    </source>
</evidence>
<keyword evidence="6" id="KW-0966">Cell projection</keyword>
<dbReference type="GO" id="GO:1905515">
    <property type="term" value="P:non-motile cilium assembly"/>
    <property type="evidence" value="ECO:0007669"/>
    <property type="project" value="InterPro"/>
</dbReference>
<accession>A0A836I834</accession>
<feature type="domain" description="BBS2 hairpin" evidence="11">
    <location>
        <begin position="704"/>
        <end position="800"/>
    </location>
</feature>
<dbReference type="Pfam" id="PF14783">
    <property type="entry name" value="BBS2_Mid"/>
    <property type="match status" value="1"/>
</dbReference>
<dbReference type="InterPro" id="IPR029333">
    <property type="entry name" value="BBS2_GAE_dom"/>
</dbReference>
<dbReference type="GO" id="GO:0016020">
    <property type="term" value="C:membrane"/>
    <property type="evidence" value="ECO:0007669"/>
    <property type="project" value="TreeGrafter"/>
</dbReference>
<dbReference type="InterPro" id="IPR029430">
    <property type="entry name" value="BBS2_N"/>
</dbReference>
<evidence type="ECO:0000256" key="1">
    <source>
        <dbReference type="ARBA" id="ARBA00004138"/>
    </source>
</evidence>
<organism evidence="12 13">
    <name type="scientific">Porcisia hertigi</name>
    <dbReference type="NCBI Taxonomy" id="2761500"/>
    <lineage>
        <taxon>Eukaryota</taxon>
        <taxon>Discoba</taxon>
        <taxon>Euglenozoa</taxon>
        <taxon>Kinetoplastea</taxon>
        <taxon>Metakinetoplastina</taxon>
        <taxon>Trypanosomatida</taxon>
        <taxon>Trypanosomatidae</taxon>
        <taxon>Leishmaniinae</taxon>
        <taxon>Porcisia</taxon>
    </lineage>
</organism>
<sequence>MAALNDANNYMRLDTAFEFNIGAPILPDCVAAGRFLRSAAACEASVGVHTLAVRPPASAVSLAFGSSGQRVLLHNNNTNTAKAKRSAKRGEAQASTGATLGLENESAIQTLNFGKAPTVLAAGQLYEVGSTDIASTYDVLLFGASTSLLAYDVEQNKQLFYKDVEDGVQAVVCGAVMKPSGVSADLPPPPLAVVGGNCSIFGFDRFGSERYWTVTGDQVTAMALMPWKSASFSATAPLSLLVASDDFEVRVYDGEEAIATVHEVDRVKKLVPLWQPSRTPDAEAAADEGAGRYAYLLENGTIGVYERGERVWRVKGKSVPVSAAFCDVDGDGVAELVVGWSNGRVEVRTDRGGGGGGGLEKGGSVLFRDTYSSAVAAVLVEDYRQDGVPLPVICTVDGTVRGLTLLNTRKDEAAEVRQLQILESLVHEKQQLAAQLASLEEQLDRRAAGVQDTTMPDSGVEVRWFCSANPVTRQVEVLLELTGPAAKRGDLIVHSCLLRCDTWATAAEQDTVAFMNMEPRTSLLCSFAHPDDVALSVNASVAVGPPFSDRYQIHEVTVEVPRFVMYTLPTMSPPEQPRQRSGAPLTYKQPNGCVLLQWRELLRLDLIEAWIRQSFCVPLDVTLLDANTPTDGALRVELIHVRDGSSLGIEVRNAVSSGTTYNTMTLWSDHLAPCGAVIKAFVEDMGGGWVDGKADPVAVRCEMPLELERLRSIFARVDGLNEVRMKLTTDMADAATIVKTLLARAEDARLLGDMTSMKKSYVALYDVDQELIGENAKRINNYEELKLALKEVNTYIQQAAMVRIGPARAQLIASCRNALKENRVSSLLEIIRTGSE</sequence>
<evidence type="ECO:0000313" key="12">
    <source>
        <dbReference type="EMBL" id="KAG5498570.1"/>
    </source>
</evidence>
<dbReference type="OrthoDB" id="2120021at2759"/>
<comment type="subcellular location">
    <subcellularLocation>
        <location evidence="1">Cell projection</location>
        <location evidence="1">Cilium</location>
    </subcellularLocation>
    <subcellularLocation>
        <location evidence="2">Cytoplasm</location>
        <location evidence="2">Cytoskeleton</location>
    </subcellularLocation>
</comment>
<feature type="domain" description="BBS2 GAE" evidence="8">
    <location>
        <begin position="472"/>
        <end position="563"/>
    </location>
</feature>
<dbReference type="GO" id="GO:0036064">
    <property type="term" value="C:ciliary basal body"/>
    <property type="evidence" value="ECO:0007669"/>
    <property type="project" value="TreeGrafter"/>
</dbReference>
<evidence type="ECO:0000256" key="5">
    <source>
        <dbReference type="ARBA" id="ARBA00023212"/>
    </source>
</evidence>
<dbReference type="Pfam" id="PF23351">
    <property type="entry name" value="BBS2_CtH"/>
    <property type="match status" value="1"/>
</dbReference>
<dbReference type="Pfam" id="PF14782">
    <property type="entry name" value="BBS2_GAE"/>
    <property type="match status" value="1"/>
</dbReference>
<dbReference type="EMBL" id="JAFJZO010000030">
    <property type="protein sequence ID" value="KAG5498570.1"/>
    <property type="molecule type" value="Genomic_DNA"/>
</dbReference>
<dbReference type="InterPro" id="IPR011047">
    <property type="entry name" value="Quinoprotein_ADH-like_sf"/>
</dbReference>
<evidence type="ECO:0000259" key="7">
    <source>
        <dbReference type="Pfam" id="PF14781"/>
    </source>
</evidence>
<dbReference type="AlphaFoldDB" id="A0A836I834"/>
<dbReference type="SUPFAM" id="SSF50998">
    <property type="entry name" value="Quinoprotein alcohol dehydrogenase-like"/>
    <property type="match status" value="1"/>
</dbReference>